<gene>
    <name evidence="1" type="ORF">B1B_18199</name>
</gene>
<feature type="non-terminal residue" evidence="1">
    <location>
        <position position="1"/>
    </location>
</feature>
<organism evidence="1">
    <name type="scientific">mine drainage metagenome</name>
    <dbReference type="NCBI Taxonomy" id="410659"/>
    <lineage>
        <taxon>unclassified sequences</taxon>
        <taxon>metagenomes</taxon>
        <taxon>ecological metagenomes</taxon>
    </lineage>
</organism>
<reference evidence="1" key="1">
    <citation type="submission" date="2013-08" db="EMBL/GenBank/DDBJ databases">
        <authorList>
            <person name="Mendez C."/>
            <person name="Richter M."/>
            <person name="Ferrer M."/>
            <person name="Sanchez J."/>
        </authorList>
    </citation>
    <scope>NUCLEOTIDE SEQUENCE</scope>
</reference>
<reference evidence="1" key="2">
    <citation type="journal article" date="2014" name="ISME J.">
        <title>Microbial stratification in low pH oxic and suboxic macroscopic growths along an acid mine drainage.</title>
        <authorList>
            <person name="Mendez-Garcia C."/>
            <person name="Mesa V."/>
            <person name="Sprenger R.R."/>
            <person name="Richter M."/>
            <person name="Diez M.S."/>
            <person name="Solano J."/>
            <person name="Bargiela R."/>
            <person name="Golyshina O.V."/>
            <person name="Manteca A."/>
            <person name="Ramos J.L."/>
            <person name="Gallego J.R."/>
            <person name="Llorente I."/>
            <person name="Martins Dos Santos V.A."/>
            <person name="Jensen O.N."/>
            <person name="Pelaez A.I."/>
            <person name="Sanchez J."/>
            <person name="Ferrer M."/>
        </authorList>
    </citation>
    <scope>NUCLEOTIDE SEQUENCE</scope>
</reference>
<dbReference type="EMBL" id="AUZY01012172">
    <property type="protein sequence ID" value="EQD31311.1"/>
    <property type="molecule type" value="Genomic_DNA"/>
</dbReference>
<name>T0Y843_9ZZZZ</name>
<protein>
    <submittedName>
        <fullName evidence="1">Uncharacterized protein</fullName>
    </submittedName>
</protein>
<accession>T0Y843</accession>
<sequence length="53" mass="5733">FRSLYAKILNEAGQEAESIQIAHEILMRDPKNSVAHEILSRSEAAVAVPGGKS</sequence>
<dbReference type="AlphaFoldDB" id="T0Y843"/>
<comment type="caution">
    <text evidence="1">The sequence shown here is derived from an EMBL/GenBank/DDBJ whole genome shotgun (WGS) entry which is preliminary data.</text>
</comment>
<evidence type="ECO:0000313" key="1">
    <source>
        <dbReference type="EMBL" id="EQD31311.1"/>
    </source>
</evidence>
<proteinExistence type="predicted"/>